<dbReference type="EMBL" id="CP019124">
    <property type="protein sequence ID" value="APX91088.1"/>
    <property type="molecule type" value="Genomic_DNA"/>
</dbReference>
<dbReference type="Proteomes" id="UP000187266">
    <property type="component" value="Chromosome"/>
</dbReference>
<evidence type="ECO:0000313" key="2">
    <source>
        <dbReference type="EMBL" id="APX91088.1"/>
    </source>
</evidence>
<accession>A0A2M9DAU0</accession>
<protein>
    <submittedName>
        <fullName evidence="2">Glycosyl transferase family 25</fullName>
    </submittedName>
</protein>
<dbReference type="CDD" id="cd06532">
    <property type="entry name" value="Glyco_transf_25"/>
    <property type="match status" value="1"/>
</dbReference>
<dbReference type="AlphaFoldDB" id="A0A1U7DMJ2"/>
<name>A0A1U7DMJ2_9RHOB</name>
<evidence type="ECO:0000313" key="3">
    <source>
        <dbReference type="Proteomes" id="UP000187266"/>
    </source>
</evidence>
<sequence length="259" mass="28797">MWPAYLINLADNTERLDRSKAQFDAQGIAFSRIDGVNGWAMSEDELSRVHDAEGNARIARHPLVPAEIGCYLSHIDAWRAIAEGDAPGGFIFEDDFAAEGFLAETLALLTADAEEGGAWDMVKLFAFDPDARLLDPRPLGRFTIGIPYRVPTCLIGYGLTRAAARRLSEGALPIRRPVDEDQKFFWETGLRVALITPPPILVGDQQAATGTIGETRRKAARNGGFPARRGRLAQAWRSLRYQINYTLRLHWHRLKGTGR</sequence>
<proteinExistence type="predicted"/>
<dbReference type="OrthoDB" id="259382at2"/>
<feature type="domain" description="Glycosyl transferase family 25" evidence="1">
    <location>
        <begin position="2"/>
        <end position="98"/>
    </location>
</feature>
<dbReference type="InterPro" id="IPR002654">
    <property type="entry name" value="Glyco_trans_25"/>
</dbReference>
<organism evidence="2 3">
    <name type="scientific">Brevirhabdus pacifica</name>
    <dbReference type="NCBI Taxonomy" id="1267768"/>
    <lineage>
        <taxon>Bacteria</taxon>
        <taxon>Pseudomonadati</taxon>
        <taxon>Pseudomonadota</taxon>
        <taxon>Alphaproteobacteria</taxon>
        <taxon>Rhodobacterales</taxon>
        <taxon>Paracoccaceae</taxon>
        <taxon>Brevirhabdus</taxon>
    </lineage>
</organism>
<dbReference type="STRING" id="1267768.BV394_09790"/>
<keyword evidence="2" id="KW-0808">Transferase</keyword>
<reference evidence="2 3" key="1">
    <citation type="submission" date="2017-01" db="EMBL/GenBank/DDBJ databases">
        <title>Genomic analysis of Xuhuaishuia manganoxidans DY6-4.</title>
        <authorList>
            <person name="Wang X."/>
        </authorList>
    </citation>
    <scope>NUCLEOTIDE SEQUENCE [LARGE SCALE GENOMIC DNA]</scope>
    <source>
        <strain evidence="2 3">DY6-4</strain>
    </source>
</reference>
<keyword evidence="3" id="KW-1185">Reference proteome</keyword>
<dbReference type="RefSeq" id="WP_076981105.1">
    <property type="nucleotide sequence ID" value="NZ_CP019124.1"/>
</dbReference>
<dbReference type="GO" id="GO:0016740">
    <property type="term" value="F:transferase activity"/>
    <property type="evidence" value="ECO:0007669"/>
    <property type="project" value="UniProtKB-KW"/>
</dbReference>
<dbReference type="Pfam" id="PF01755">
    <property type="entry name" value="Glyco_transf_25"/>
    <property type="match status" value="1"/>
</dbReference>
<gene>
    <name evidence="2" type="ORF">BV394_09790</name>
</gene>
<evidence type="ECO:0000259" key="1">
    <source>
        <dbReference type="Pfam" id="PF01755"/>
    </source>
</evidence>
<accession>A0A1U7DMJ2</accession>